<dbReference type="InterPro" id="IPR029066">
    <property type="entry name" value="PLP-binding_barrel"/>
</dbReference>
<dbReference type="EMBL" id="JAVDQF010000001">
    <property type="protein sequence ID" value="MDR6271100.1"/>
    <property type="molecule type" value="Genomic_DNA"/>
</dbReference>
<dbReference type="SUPFAM" id="SSF51419">
    <property type="entry name" value="PLP-binding barrel"/>
    <property type="match status" value="1"/>
</dbReference>
<reference evidence="5 6" key="1">
    <citation type="submission" date="2023-07" db="EMBL/GenBank/DDBJ databases">
        <title>Sequencing the genomes of 1000 actinobacteria strains.</title>
        <authorList>
            <person name="Klenk H.-P."/>
        </authorList>
    </citation>
    <scope>NUCLEOTIDE SEQUENCE [LARGE SCALE GENOMIC DNA]</scope>
    <source>
        <strain evidence="5 6">DSM 14555</strain>
    </source>
</reference>
<evidence type="ECO:0000256" key="1">
    <source>
        <dbReference type="ARBA" id="ARBA00022898"/>
    </source>
</evidence>
<dbReference type="RefSeq" id="WP_309800686.1">
    <property type="nucleotide sequence ID" value="NZ_BAAAHY010000006.1"/>
</dbReference>
<evidence type="ECO:0000313" key="5">
    <source>
        <dbReference type="EMBL" id="MDR6271100.1"/>
    </source>
</evidence>
<name>A0ABU1JF98_9MICC</name>
<dbReference type="InterPro" id="IPR011078">
    <property type="entry name" value="PyrdxlP_homeostasis"/>
</dbReference>
<feature type="domain" description="Alanine racemase N-terminal" evidence="4">
    <location>
        <begin position="16"/>
        <end position="244"/>
    </location>
</feature>
<dbReference type="Proteomes" id="UP001185069">
    <property type="component" value="Unassembled WGS sequence"/>
</dbReference>
<evidence type="ECO:0000256" key="3">
    <source>
        <dbReference type="RuleBase" id="RU004514"/>
    </source>
</evidence>
<dbReference type="PIRSF" id="PIRSF004848">
    <property type="entry name" value="YBL036c_PLPDEIII"/>
    <property type="match status" value="1"/>
</dbReference>
<feature type="modified residue" description="N6-(pyridoxal phosphate)lysine" evidence="2">
    <location>
        <position position="43"/>
    </location>
</feature>
<gene>
    <name evidence="5" type="ORF">JOE69_003338</name>
</gene>
<dbReference type="Gene3D" id="3.20.20.10">
    <property type="entry name" value="Alanine racemase"/>
    <property type="match status" value="1"/>
</dbReference>
<dbReference type="PROSITE" id="PS01211">
    <property type="entry name" value="UPF0001"/>
    <property type="match status" value="1"/>
</dbReference>
<keyword evidence="6" id="KW-1185">Reference proteome</keyword>
<evidence type="ECO:0000259" key="4">
    <source>
        <dbReference type="Pfam" id="PF01168"/>
    </source>
</evidence>
<sequence>MSTPDAARQTVLRQRLDAVKARIAAGTAAAGRSVEPELIVVTKFHPAADVVLLAGLGVSDVGENRDQEAAAKAAELNADGVRLRWHFIGQLQSNKAKSVANYASAVHSVDRLSLVPALARAAAAALAEGRRAEPLGCFIQVDLDAEPVGTQRLRGGARPGEVPGIADAIAAETSLELRGVMAVAPLGADPVAAFARLSRVSAELRRSHPGATEISAGMSADLEAAIAHGATHLRVGSDVLGPRPVVR</sequence>
<evidence type="ECO:0000313" key="6">
    <source>
        <dbReference type="Proteomes" id="UP001185069"/>
    </source>
</evidence>
<keyword evidence="1 2" id="KW-0663">Pyridoxal phosphate</keyword>
<comment type="caution">
    <text evidence="5">The sequence shown here is derived from an EMBL/GenBank/DDBJ whole genome shotgun (WGS) entry which is preliminary data.</text>
</comment>
<dbReference type="PANTHER" id="PTHR10146:SF14">
    <property type="entry name" value="PYRIDOXAL PHOSPHATE HOMEOSTASIS PROTEIN"/>
    <property type="match status" value="1"/>
</dbReference>
<dbReference type="NCBIfam" id="TIGR00044">
    <property type="entry name" value="YggS family pyridoxal phosphate-dependent enzyme"/>
    <property type="match status" value="1"/>
</dbReference>
<dbReference type="PANTHER" id="PTHR10146">
    <property type="entry name" value="PROLINE SYNTHETASE CO-TRANSCRIBED BACTERIAL HOMOLOG PROTEIN"/>
    <property type="match status" value="1"/>
</dbReference>
<comment type="function">
    <text evidence="2">Pyridoxal 5'-phosphate (PLP)-binding protein, which is involved in PLP homeostasis.</text>
</comment>
<dbReference type="InterPro" id="IPR001608">
    <property type="entry name" value="Ala_racemase_N"/>
</dbReference>
<evidence type="ECO:0000256" key="2">
    <source>
        <dbReference type="HAMAP-Rule" id="MF_02087"/>
    </source>
</evidence>
<proteinExistence type="inferred from homology"/>
<protein>
    <recommendedName>
        <fullName evidence="2">Pyridoxal phosphate homeostasis protein</fullName>
        <shortName evidence="2">PLP homeostasis protein</shortName>
    </recommendedName>
</protein>
<dbReference type="Pfam" id="PF01168">
    <property type="entry name" value="Ala_racemase_N"/>
    <property type="match status" value="1"/>
</dbReference>
<dbReference type="HAMAP" id="MF_02087">
    <property type="entry name" value="PLP_homeostasis"/>
    <property type="match status" value="1"/>
</dbReference>
<comment type="similarity">
    <text evidence="2 3">Belongs to the pyridoxal phosphate-binding protein YggS/PROSC family.</text>
</comment>
<accession>A0ABU1JF98</accession>
<organism evidence="5 6">
    <name type="scientific">Arthrobacter russicus</name>
    <dbReference type="NCBI Taxonomy" id="172040"/>
    <lineage>
        <taxon>Bacteria</taxon>
        <taxon>Bacillati</taxon>
        <taxon>Actinomycetota</taxon>
        <taxon>Actinomycetes</taxon>
        <taxon>Micrococcales</taxon>
        <taxon>Micrococcaceae</taxon>
        <taxon>Arthrobacter</taxon>
    </lineage>
</organism>